<comment type="caution">
    <text evidence="1">The sequence shown here is derived from an EMBL/GenBank/DDBJ whole genome shotgun (WGS) entry which is preliminary data.</text>
</comment>
<name>A0ABP4TCM8_9ACTN</name>
<organism evidence="1 2">
    <name type="scientific">Glycomyces endophyticus</name>
    <dbReference type="NCBI Taxonomy" id="480996"/>
    <lineage>
        <taxon>Bacteria</taxon>
        <taxon>Bacillati</taxon>
        <taxon>Actinomycetota</taxon>
        <taxon>Actinomycetes</taxon>
        <taxon>Glycomycetales</taxon>
        <taxon>Glycomycetaceae</taxon>
        <taxon>Glycomyces</taxon>
    </lineage>
</organism>
<proteinExistence type="predicted"/>
<evidence type="ECO:0000313" key="2">
    <source>
        <dbReference type="Proteomes" id="UP001499851"/>
    </source>
</evidence>
<gene>
    <name evidence="1" type="ORF">GCM10009830_36780</name>
</gene>
<dbReference type="Proteomes" id="UP001499851">
    <property type="component" value="Unassembled WGS sequence"/>
</dbReference>
<reference evidence="2" key="1">
    <citation type="journal article" date="2019" name="Int. J. Syst. Evol. Microbiol.">
        <title>The Global Catalogue of Microorganisms (GCM) 10K type strain sequencing project: providing services to taxonomists for standard genome sequencing and annotation.</title>
        <authorList>
            <consortium name="The Broad Institute Genomics Platform"/>
            <consortium name="The Broad Institute Genome Sequencing Center for Infectious Disease"/>
            <person name="Wu L."/>
            <person name="Ma J."/>
        </authorList>
    </citation>
    <scope>NUCLEOTIDE SEQUENCE [LARGE SCALE GENOMIC DNA]</scope>
    <source>
        <strain evidence="2">JCM 16001</strain>
    </source>
</reference>
<keyword evidence="2" id="KW-1185">Reference proteome</keyword>
<dbReference type="EMBL" id="BAAAQF010000015">
    <property type="protein sequence ID" value="GAA1685923.1"/>
    <property type="molecule type" value="Genomic_DNA"/>
</dbReference>
<accession>A0ABP4TCM8</accession>
<sequence length="102" mass="11387">MLVDGLPDASHAARADRADQLVPVRYDLETAHVLRMPVGRGRPETGPRARRREERLPPRACYCKVGFRTVWFEQVSNGSSHKAVNPPLRTLATRDGIDETPA</sequence>
<evidence type="ECO:0000313" key="1">
    <source>
        <dbReference type="EMBL" id="GAA1685923.1"/>
    </source>
</evidence>
<protein>
    <submittedName>
        <fullName evidence="1">Uncharacterized protein</fullName>
    </submittedName>
</protein>